<dbReference type="Proteomes" id="UP000245252">
    <property type="component" value="Unassembled WGS sequence"/>
</dbReference>
<evidence type="ECO:0000313" key="2">
    <source>
        <dbReference type="EMBL" id="PWE54553.1"/>
    </source>
</evidence>
<reference evidence="2 3" key="1">
    <citation type="submission" date="2018-05" db="EMBL/GenBank/DDBJ databases">
        <title>The draft genome of strain NS-104.</title>
        <authorList>
            <person name="Hang P."/>
            <person name="Jiang J."/>
        </authorList>
    </citation>
    <scope>NUCLEOTIDE SEQUENCE [LARGE SCALE GENOMIC DNA]</scope>
    <source>
        <strain evidence="2 3">NS-104</strain>
    </source>
</reference>
<keyword evidence="3" id="KW-1185">Reference proteome</keyword>
<protein>
    <submittedName>
        <fullName evidence="2">Uncharacterized protein</fullName>
    </submittedName>
</protein>
<evidence type="ECO:0000313" key="3">
    <source>
        <dbReference type="Proteomes" id="UP000245252"/>
    </source>
</evidence>
<name>A0A2U2DML6_9HYPH</name>
<dbReference type="AlphaFoldDB" id="A0A2U2DML6"/>
<gene>
    <name evidence="2" type="ORF">DEM27_20885</name>
</gene>
<evidence type="ECO:0000256" key="1">
    <source>
        <dbReference type="SAM" id="MobiDB-lite"/>
    </source>
</evidence>
<organism evidence="2 3">
    <name type="scientific">Metarhizobium album</name>
    <dbReference type="NCBI Taxonomy" id="2182425"/>
    <lineage>
        <taxon>Bacteria</taxon>
        <taxon>Pseudomonadati</taxon>
        <taxon>Pseudomonadota</taxon>
        <taxon>Alphaproteobacteria</taxon>
        <taxon>Hyphomicrobiales</taxon>
        <taxon>Rhizobiaceae</taxon>
        <taxon>Metarhizobium</taxon>
    </lineage>
</organism>
<feature type="region of interest" description="Disordered" evidence="1">
    <location>
        <begin position="41"/>
        <end position="62"/>
    </location>
</feature>
<sequence length="186" mass="21120">MEEGIMGQVSYRDYAEAVIDYNSSLQRYGFKNAFAVSDDHPLRPTTGPGMTNSDLAVSHSRERQRGNAWAAKTIIEKADHIRLLEEILGATSNERTLAAMDAKRAKDTLLVYPRNRAKNPLTRGKPLSEVLGLPNVEEIQVATINKYLQTYNELFEWAKQNHHMDENFFLELTPKGPDLLRFEIAN</sequence>
<comment type="caution">
    <text evidence="2">The sequence shown here is derived from an EMBL/GenBank/DDBJ whole genome shotgun (WGS) entry which is preliminary data.</text>
</comment>
<proteinExistence type="predicted"/>
<accession>A0A2U2DML6</accession>
<dbReference type="EMBL" id="QFBC01000010">
    <property type="protein sequence ID" value="PWE54553.1"/>
    <property type="molecule type" value="Genomic_DNA"/>
</dbReference>